<keyword evidence="1" id="KW-0812">Transmembrane</keyword>
<evidence type="ECO:0000256" key="1">
    <source>
        <dbReference type="SAM" id="Phobius"/>
    </source>
</evidence>
<dbReference type="EMBL" id="AGRW01000051">
    <property type="protein sequence ID" value="EIC01275.1"/>
    <property type="molecule type" value="Genomic_DNA"/>
</dbReference>
<feature type="transmembrane region" description="Helical" evidence="1">
    <location>
        <begin position="66"/>
        <end position="88"/>
    </location>
</feature>
<keyword evidence="3" id="KW-1185">Reference proteome</keyword>
<dbReference type="RefSeq" id="WP_002705544.1">
    <property type="nucleotide sequence ID" value="NZ_AGRW01000051.1"/>
</dbReference>
<dbReference type="OrthoDB" id="361806at2"/>
<evidence type="ECO:0000313" key="2">
    <source>
        <dbReference type="EMBL" id="EIC01275.1"/>
    </source>
</evidence>
<dbReference type="STRING" id="907348.TresaDRAFT_0412"/>
<evidence type="ECO:0000313" key="3">
    <source>
        <dbReference type="Proteomes" id="UP000003571"/>
    </source>
</evidence>
<dbReference type="PATRIC" id="fig|907348.3.peg.2165"/>
<dbReference type="Proteomes" id="UP000003571">
    <property type="component" value="Unassembled WGS sequence"/>
</dbReference>
<organism evidence="2 3">
    <name type="scientific">Treponema saccharophilum DSM 2985</name>
    <dbReference type="NCBI Taxonomy" id="907348"/>
    <lineage>
        <taxon>Bacteria</taxon>
        <taxon>Pseudomonadati</taxon>
        <taxon>Spirochaetota</taxon>
        <taxon>Spirochaetia</taxon>
        <taxon>Spirochaetales</taxon>
        <taxon>Treponemataceae</taxon>
        <taxon>Treponema</taxon>
    </lineage>
</organism>
<sequence>MCLILTILSASVFSVIYLFGGKNAGNAVALKATLLMFWAAALMWSVDGIASVLGGEPFFDISAEDALLGAVIIASGCAFFGLVSLLQLKKAGKEISRTDVAE</sequence>
<accession>H7EMJ0</accession>
<comment type="caution">
    <text evidence="2">The sequence shown here is derived from an EMBL/GenBank/DDBJ whole genome shotgun (WGS) entry which is preliminary data.</text>
</comment>
<feature type="transmembrane region" description="Helical" evidence="1">
    <location>
        <begin position="34"/>
        <end position="54"/>
    </location>
</feature>
<proteinExistence type="predicted"/>
<dbReference type="eggNOG" id="ENOG5031DMX">
    <property type="taxonomic scope" value="Bacteria"/>
</dbReference>
<name>H7EMJ0_9SPIR</name>
<keyword evidence="1" id="KW-0472">Membrane</keyword>
<reference evidence="2 3" key="1">
    <citation type="submission" date="2011-09" db="EMBL/GenBank/DDBJ databases">
        <title>The draft genome of Treponema saccharophilum DSM 2985.</title>
        <authorList>
            <consortium name="US DOE Joint Genome Institute (JGI-PGF)"/>
            <person name="Lucas S."/>
            <person name="Copeland A."/>
            <person name="Lapidus A."/>
            <person name="Glavina del Rio T."/>
            <person name="Dalin E."/>
            <person name="Tice H."/>
            <person name="Bruce D."/>
            <person name="Goodwin L."/>
            <person name="Pitluck S."/>
            <person name="Peters L."/>
            <person name="Kyrpides N."/>
            <person name="Mavromatis K."/>
            <person name="Ivanova N."/>
            <person name="Markowitz V."/>
            <person name="Cheng J.-F."/>
            <person name="Hugenholtz P."/>
            <person name="Woyke T."/>
            <person name="Wu D."/>
            <person name="Gronow S."/>
            <person name="Wellnitz S."/>
            <person name="Brambilla E."/>
            <person name="Klenk H.-P."/>
            <person name="Eisen J.A."/>
        </authorList>
    </citation>
    <scope>NUCLEOTIDE SEQUENCE [LARGE SCALE GENOMIC DNA]</scope>
    <source>
        <strain evidence="2 3">DSM 2985</strain>
    </source>
</reference>
<gene>
    <name evidence="2" type="ORF">TresaDRAFT_0412</name>
</gene>
<dbReference type="AlphaFoldDB" id="H7EMJ0"/>
<protein>
    <submittedName>
        <fullName evidence="2">Uncharacterized protein</fullName>
    </submittedName>
</protein>
<keyword evidence="1" id="KW-1133">Transmembrane helix</keyword>